<evidence type="ECO:0000313" key="11">
    <source>
        <dbReference type="Proteomes" id="UP000028703"/>
    </source>
</evidence>
<dbReference type="AlphaFoldDB" id="A0A085Z3K5"/>
<dbReference type="Pfam" id="PF13532">
    <property type="entry name" value="2OG-FeII_Oxy_2"/>
    <property type="match status" value="1"/>
</dbReference>
<dbReference type="InterPro" id="IPR032854">
    <property type="entry name" value="ALKBH3"/>
</dbReference>
<evidence type="ECO:0000256" key="3">
    <source>
        <dbReference type="ARBA" id="ARBA00022763"/>
    </source>
</evidence>
<dbReference type="OrthoDB" id="190276at2"/>
<dbReference type="PANTHER" id="PTHR31212">
    <property type="entry name" value="ALPHA-KETOGLUTARATE-DEPENDENT DIOXYGENASE ALKB HOMOLOG 3"/>
    <property type="match status" value="1"/>
</dbReference>
<dbReference type="RefSeq" id="WP_034707163.1">
    <property type="nucleotide sequence ID" value="NZ_JPRO01000020.1"/>
</dbReference>
<comment type="caution">
    <text evidence="10">The sequence shown here is derived from an EMBL/GenBank/DDBJ whole genome shotgun (WGS) entry which is preliminary data.</text>
</comment>
<dbReference type="Gene3D" id="2.60.120.590">
    <property type="entry name" value="Alpha-ketoglutarate-dependent dioxygenase AlkB-like"/>
    <property type="match status" value="1"/>
</dbReference>
<evidence type="ECO:0000259" key="9">
    <source>
        <dbReference type="PROSITE" id="PS51471"/>
    </source>
</evidence>
<evidence type="ECO:0000256" key="1">
    <source>
        <dbReference type="ARBA" id="ARBA00001954"/>
    </source>
</evidence>
<keyword evidence="11" id="KW-1185">Reference proteome</keyword>
<dbReference type="EMBL" id="JPRO01000020">
    <property type="protein sequence ID" value="KFE99018.1"/>
    <property type="molecule type" value="Genomic_DNA"/>
</dbReference>
<dbReference type="GO" id="GO:0016705">
    <property type="term" value="F:oxidoreductase activity, acting on paired donors, with incorporation or reduction of molecular oxygen"/>
    <property type="evidence" value="ECO:0007669"/>
    <property type="project" value="UniProtKB-ARBA"/>
</dbReference>
<proteinExistence type="predicted"/>
<evidence type="ECO:0000256" key="2">
    <source>
        <dbReference type="ARBA" id="ARBA00022723"/>
    </source>
</evidence>
<gene>
    <name evidence="10" type="ORF">IX38_18440</name>
</gene>
<dbReference type="GO" id="GO:0140097">
    <property type="term" value="F:catalytic activity, acting on DNA"/>
    <property type="evidence" value="ECO:0007669"/>
    <property type="project" value="UniProtKB-ARBA"/>
</dbReference>
<dbReference type="GO" id="GO:0006307">
    <property type="term" value="P:DNA alkylation repair"/>
    <property type="evidence" value="ECO:0007669"/>
    <property type="project" value="InterPro"/>
</dbReference>
<accession>A0A085Z3K5</accession>
<name>A0A085Z3K5_9FLAO</name>
<dbReference type="STRING" id="421531.IX38_18440"/>
<keyword evidence="8" id="KW-0234">DNA repair</keyword>
<keyword evidence="3" id="KW-0227">DNA damage</keyword>
<evidence type="ECO:0000256" key="7">
    <source>
        <dbReference type="ARBA" id="ARBA00023004"/>
    </source>
</evidence>
<dbReference type="Proteomes" id="UP000028703">
    <property type="component" value="Unassembled WGS sequence"/>
</dbReference>
<dbReference type="eggNOG" id="COG3145">
    <property type="taxonomic scope" value="Bacteria"/>
</dbReference>
<dbReference type="GO" id="GO:0032451">
    <property type="term" value="F:demethylase activity"/>
    <property type="evidence" value="ECO:0007669"/>
    <property type="project" value="UniProtKB-ARBA"/>
</dbReference>
<dbReference type="GO" id="GO:0051213">
    <property type="term" value="F:dioxygenase activity"/>
    <property type="evidence" value="ECO:0007669"/>
    <property type="project" value="UniProtKB-KW"/>
</dbReference>
<reference evidence="10 11" key="1">
    <citation type="submission" date="2014-07" db="EMBL/GenBank/DDBJ databases">
        <title>Genome of Chryseobacterium luteum DSM 18605.</title>
        <authorList>
            <person name="Stropko S.J."/>
            <person name="Pipes S.E."/>
            <person name="Newman J.D."/>
        </authorList>
    </citation>
    <scope>NUCLEOTIDE SEQUENCE [LARGE SCALE GENOMIC DNA]</scope>
    <source>
        <strain evidence="10 11">DSM 18605</strain>
    </source>
</reference>
<evidence type="ECO:0000256" key="4">
    <source>
        <dbReference type="ARBA" id="ARBA00022842"/>
    </source>
</evidence>
<keyword evidence="6" id="KW-0560">Oxidoreductase</keyword>
<keyword evidence="4" id="KW-0460">Magnesium</keyword>
<organism evidence="10 11">
    <name type="scientific">Chryseobacterium luteum</name>
    <dbReference type="NCBI Taxonomy" id="421531"/>
    <lineage>
        <taxon>Bacteria</taxon>
        <taxon>Pseudomonadati</taxon>
        <taxon>Bacteroidota</taxon>
        <taxon>Flavobacteriia</taxon>
        <taxon>Flavobacteriales</taxon>
        <taxon>Weeksellaceae</taxon>
        <taxon>Chryseobacterium group</taxon>
        <taxon>Chryseobacterium</taxon>
    </lineage>
</organism>
<dbReference type="InterPro" id="IPR005123">
    <property type="entry name" value="Oxoglu/Fe-dep_dioxygenase_dom"/>
</dbReference>
<dbReference type="GO" id="GO:0016787">
    <property type="term" value="F:hydrolase activity"/>
    <property type="evidence" value="ECO:0007669"/>
    <property type="project" value="UniProtKB-ARBA"/>
</dbReference>
<dbReference type="FunFam" id="2.60.120.590:FF:000004">
    <property type="entry name" value="DNA oxidative demethylase ALKBH2"/>
    <property type="match status" value="1"/>
</dbReference>
<dbReference type="SUPFAM" id="SSF51197">
    <property type="entry name" value="Clavaminate synthase-like"/>
    <property type="match status" value="1"/>
</dbReference>
<comment type="cofactor">
    <cofactor evidence="1">
        <name>Fe(2+)</name>
        <dbReference type="ChEBI" id="CHEBI:29033"/>
    </cofactor>
</comment>
<dbReference type="GO" id="GO:0046872">
    <property type="term" value="F:metal ion binding"/>
    <property type="evidence" value="ECO:0007669"/>
    <property type="project" value="UniProtKB-KW"/>
</dbReference>
<keyword evidence="2" id="KW-0479">Metal-binding</keyword>
<feature type="domain" description="Fe2OG dioxygenase" evidence="9">
    <location>
        <begin position="103"/>
        <end position="201"/>
    </location>
</feature>
<evidence type="ECO:0000313" key="10">
    <source>
        <dbReference type="EMBL" id="KFE99018.1"/>
    </source>
</evidence>
<protein>
    <submittedName>
        <fullName evidence="10">2OG-Fe(II) oxygenase</fullName>
    </submittedName>
</protein>
<dbReference type="PANTHER" id="PTHR31212:SF4">
    <property type="entry name" value="ALPHA-KETOGLUTARATE-DEPENDENT DIOXYGENASE ALKB HOMOLOG 3"/>
    <property type="match status" value="1"/>
</dbReference>
<dbReference type="PROSITE" id="PS51471">
    <property type="entry name" value="FE2OG_OXY"/>
    <property type="match status" value="1"/>
</dbReference>
<dbReference type="InterPro" id="IPR027450">
    <property type="entry name" value="AlkB-like"/>
</dbReference>
<keyword evidence="5" id="KW-0223">Dioxygenase</keyword>
<dbReference type="InterPro" id="IPR037151">
    <property type="entry name" value="AlkB-like_sf"/>
</dbReference>
<sequence length="203" mass="23800">MDQLSLFNSEEFLRFPEELLEYTEHFLPEDEASELEQFLLHTVPWKQSTRKMYDKMVLTPRLTAWYGEKNTTYQLGGNTFNVNPWLPGLLSLKQKIETSSGHKFNSVLLNLYRDGNDSVAWHRDKENELGSRPVIASVSLGQVRNFDFRKADDHRNKYSLPLQHGSLLLMKGDLQVNWEHRIARSVKPMKPRINLTFRLIHET</sequence>
<evidence type="ECO:0000256" key="5">
    <source>
        <dbReference type="ARBA" id="ARBA00022964"/>
    </source>
</evidence>
<evidence type="ECO:0000256" key="8">
    <source>
        <dbReference type="ARBA" id="ARBA00023204"/>
    </source>
</evidence>
<keyword evidence="7" id="KW-0408">Iron</keyword>
<evidence type="ECO:0000256" key="6">
    <source>
        <dbReference type="ARBA" id="ARBA00023002"/>
    </source>
</evidence>